<reference evidence="1 2" key="1">
    <citation type="journal article" date="2008" name="Nature">
        <title>The genome of the model beetle and pest Tribolium castaneum.</title>
        <authorList>
            <consortium name="Tribolium Genome Sequencing Consortium"/>
            <person name="Richards S."/>
            <person name="Gibbs R.A."/>
            <person name="Weinstock G.M."/>
            <person name="Brown S.J."/>
            <person name="Denell R."/>
            <person name="Beeman R.W."/>
            <person name="Gibbs R."/>
            <person name="Beeman R.W."/>
            <person name="Brown S.J."/>
            <person name="Bucher G."/>
            <person name="Friedrich M."/>
            <person name="Grimmelikhuijzen C.J."/>
            <person name="Klingler M."/>
            <person name="Lorenzen M."/>
            <person name="Richards S."/>
            <person name="Roth S."/>
            <person name="Schroder R."/>
            <person name="Tautz D."/>
            <person name="Zdobnov E.M."/>
            <person name="Muzny D."/>
            <person name="Gibbs R.A."/>
            <person name="Weinstock G.M."/>
            <person name="Attaway T."/>
            <person name="Bell S."/>
            <person name="Buhay C.J."/>
            <person name="Chandrabose M.N."/>
            <person name="Chavez D."/>
            <person name="Clerk-Blankenburg K.P."/>
            <person name="Cree A."/>
            <person name="Dao M."/>
            <person name="Davis C."/>
            <person name="Chacko J."/>
            <person name="Dinh H."/>
            <person name="Dugan-Rocha S."/>
            <person name="Fowler G."/>
            <person name="Garner T.T."/>
            <person name="Garnes J."/>
            <person name="Gnirke A."/>
            <person name="Hawes A."/>
            <person name="Hernandez J."/>
            <person name="Hines S."/>
            <person name="Holder M."/>
            <person name="Hume J."/>
            <person name="Jhangiani S.N."/>
            <person name="Joshi V."/>
            <person name="Khan Z.M."/>
            <person name="Jackson L."/>
            <person name="Kovar C."/>
            <person name="Kowis A."/>
            <person name="Lee S."/>
            <person name="Lewis L.R."/>
            <person name="Margolis J."/>
            <person name="Morgan M."/>
            <person name="Nazareth L.V."/>
            <person name="Nguyen N."/>
            <person name="Okwuonu G."/>
            <person name="Parker D."/>
            <person name="Richards S."/>
            <person name="Ruiz S.J."/>
            <person name="Santibanez J."/>
            <person name="Savard J."/>
            <person name="Scherer S.E."/>
            <person name="Schneider B."/>
            <person name="Sodergren E."/>
            <person name="Tautz D."/>
            <person name="Vattahil S."/>
            <person name="Villasana D."/>
            <person name="White C.S."/>
            <person name="Wright R."/>
            <person name="Park Y."/>
            <person name="Beeman R.W."/>
            <person name="Lord J."/>
            <person name="Oppert B."/>
            <person name="Lorenzen M."/>
            <person name="Brown S."/>
            <person name="Wang L."/>
            <person name="Savard J."/>
            <person name="Tautz D."/>
            <person name="Richards S."/>
            <person name="Weinstock G."/>
            <person name="Gibbs R.A."/>
            <person name="Liu Y."/>
            <person name="Worley K."/>
            <person name="Weinstock G."/>
            <person name="Elsik C.G."/>
            <person name="Reese J.T."/>
            <person name="Elhaik E."/>
            <person name="Landan G."/>
            <person name="Graur D."/>
            <person name="Arensburger P."/>
            <person name="Atkinson P."/>
            <person name="Beeman R.W."/>
            <person name="Beidler J."/>
            <person name="Brown S.J."/>
            <person name="Demuth J.P."/>
            <person name="Drury D.W."/>
            <person name="Du Y.Z."/>
            <person name="Fujiwara H."/>
            <person name="Lorenzen M."/>
            <person name="Maselli V."/>
            <person name="Osanai M."/>
            <person name="Park Y."/>
            <person name="Robertson H.M."/>
            <person name="Tu Z."/>
            <person name="Wang J.J."/>
            <person name="Wang S."/>
            <person name="Richards S."/>
            <person name="Song H."/>
            <person name="Zhang L."/>
            <person name="Sodergren E."/>
            <person name="Werner D."/>
            <person name="Stanke M."/>
            <person name="Morgenstern B."/>
            <person name="Solovyev V."/>
            <person name="Kosarev P."/>
            <person name="Brown G."/>
            <person name="Chen H.C."/>
            <person name="Ermolaeva O."/>
            <person name="Hlavina W."/>
            <person name="Kapustin Y."/>
            <person name="Kiryutin B."/>
            <person name="Kitts P."/>
            <person name="Maglott D."/>
            <person name="Pruitt K."/>
            <person name="Sapojnikov V."/>
            <person name="Souvorov A."/>
            <person name="Mackey A.J."/>
            <person name="Waterhouse R.M."/>
            <person name="Wyder S."/>
            <person name="Zdobnov E.M."/>
            <person name="Zdobnov E.M."/>
            <person name="Wyder S."/>
            <person name="Kriventseva E.V."/>
            <person name="Kadowaki T."/>
            <person name="Bork P."/>
            <person name="Aranda M."/>
            <person name="Bao R."/>
            <person name="Beermann A."/>
            <person name="Berns N."/>
            <person name="Bolognesi R."/>
            <person name="Bonneton F."/>
            <person name="Bopp D."/>
            <person name="Brown S.J."/>
            <person name="Bucher G."/>
            <person name="Butts T."/>
            <person name="Chaumot A."/>
            <person name="Denell R.E."/>
            <person name="Ferrier D.E."/>
            <person name="Friedrich M."/>
            <person name="Gordon C.M."/>
            <person name="Jindra M."/>
            <person name="Klingler M."/>
            <person name="Lan Q."/>
            <person name="Lattorff H.M."/>
            <person name="Laudet V."/>
            <person name="von Levetsow C."/>
            <person name="Liu Z."/>
            <person name="Lutz R."/>
            <person name="Lynch J.A."/>
            <person name="da Fonseca R.N."/>
            <person name="Posnien N."/>
            <person name="Reuter R."/>
            <person name="Roth S."/>
            <person name="Savard J."/>
            <person name="Schinko J.B."/>
            <person name="Schmitt C."/>
            <person name="Schoppmeier M."/>
            <person name="Schroder R."/>
            <person name="Shippy T.D."/>
            <person name="Simonnet F."/>
            <person name="Marques-Souza H."/>
            <person name="Tautz D."/>
            <person name="Tomoyasu Y."/>
            <person name="Trauner J."/>
            <person name="Van der Zee M."/>
            <person name="Vervoort M."/>
            <person name="Wittkopp N."/>
            <person name="Wimmer E.A."/>
            <person name="Yang X."/>
            <person name="Jones A.K."/>
            <person name="Sattelle D.B."/>
            <person name="Ebert P.R."/>
            <person name="Nelson D."/>
            <person name="Scott J.G."/>
            <person name="Beeman R.W."/>
            <person name="Muthukrishnan S."/>
            <person name="Kramer K.J."/>
            <person name="Arakane Y."/>
            <person name="Beeman R.W."/>
            <person name="Zhu Q."/>
            <person name="Hogenkamp D."/>
            <person name="Dixit R."/>
            <person name="Oppert B."/>
            <person name="Jiang H."/>
            <person name="Zou Z."/>
            <person name="Marshall J."/>
            <person name="Elpidina E."/>
            <person name="Vinokurov K."/>
            <person name="Oppert C."/>
            <person name="Zou Z."/>
            <person name="Evans J."/>
            <person name="Lu Z."/>
            <person name="Zhao P."/>
            <person name="Sumathipala N."/>
            <person name="Altincicek B."/>
            <person name="Vilcinskas A."/>
            <person name="Williams M."/>
            <person name="Hultmark D."/>
            <person name="Hetru C."/>
            <person name="Jiang H."/>
            <person name="Grimmelikhuijzen C.J."/>
            <person name="Hauser F."/>
            <person name="Cazzamali G."/>
            <person name="Williamson M."/>
            <person name="Park Y."/>
            <person name="Li B."/>
            <person name="Tanaka Y."/>
            <person name="Predel R."/>
            <person name="Neupert S."/>
            <person name="Schachtner J."/>
            <person name="Verleyen P."/>
            <person name="Raible F."/>
            <person name="Bork P."/>
            <person name="Friedrich M."/>
            <person name="Walden K.K."/>
            <person name="Robertson H.M."/>
            <person name="Angeli S."/>
            <person name="Foret S."/>
            <person name="Bucher G."/>
            <person name="Schuetz S."/>
            <person name="Maleszka R."/>
            <person name="Wimmer E.A."/>
            <person name="Beeman R.W."/>
            <person name="Lorenzen M."/>
            <person name="Tomoyasu Y."/>
            <person name="Miller S.C."/>
            <person name="Grossmann D."/>
            <person name="Bucher G."/>
        </authorList>
    </citation>
    <scope>NUCLEOTIDE SEQUENCE [LARGE SCALE GENOMIC DNA]</scope>
    <source>
        <strain evidence="1 2">Georgia GA2</strain>
    </source>
</reference>
<organism evidence="1 2">
    <name type="scientific">Tribolium castaneum</name>
    <name type="common">Red flour beetle</name>
    <dbReference type="NCBI Taxonomy" id="7070"/>
    <lineage>
        <taxon>Eukaryota</taxon>
        <taxon>Metazoa</taxon>
        <taxon>Ecdysozoa</taxon>
        <taxon>Arthropoda</taxon>
        <taxon>Hexapoda</taxon>
        <taxon>Insecta</taxon>
        <taxon>Pterygota</taxon>
        <taxon>Neoptera</taxon>
        <taxon>Endopterygota</taxon>
        <taxon>Coleoptera</taxon>
        <taxon>Polyphaga</taxon>
        <taxon>Cucujiformia</taxon>
        <taxon>Tenebrionidae</taxon>
        <taxon>Tenebrionidae incertae sedis</taxon>
        <taxon>Tribolium</taxon>
    </lineage>
</organism>
<dbReference type="AlphaFoldDB" id="D6W8R6"/>
<accession>D6W8R6</accession>
<evidence type="ECO:0000313" key="1">
    <source>
        <dbReference type="EMBL" id="EEZ98275.1"/>
    </source>
</evidence>
<dbReference type="Proteomes" id="UP000007266">
    <property type="component" value="Linkage group 2"/>
</dbReference>
<evidence type="ECO:0000313" key="2">
    <source>
        <dbReference type="Proteomes" id="UP000007266"/>
    </source>
</evidence>
<protein>
    <submittedName>
        <fullName evidence="1">Uncharacterized protein</fullName>
    </submittedName>
</protein>
<keyword evidence="2" id="KW-1185">Reference proteome</keyword>
<proteinExistence type="predicted"/>
<name>D6W8R6_TRICA</name>
<dbReference type="EMBL" id="KQ971312">
    <property type="protein sequence ID" value="EEZ98275.1"/>
    <property type="molecule type" value="Genomic_DNA"/>
</dbReference>
<sequence length="98" mass="11224">MHPVIECVIEKATDPPGVRPKLIQAATFCLRKNGFETIAFHLLRRVPGFYIIAPLSWKTDISFVRIQLRHQQMPGSALWGRLRCKWQIADLCGKSFGF</sequence>
<gene>
    <name evidence="1" type="primary">GLEAN_00718</name>
    <name evidence="1" type="ORF">TcasGA2_TC000718</name>
</gene>
<dbReference type="HOGENOM" id="CLU_2336306_0_0_1"/>
<reference evidence="1 2" key="2">
    <citation type="journal article" date="2010" name="Nucleic Acids Res.">
        <title>BeetleBase in 2010: revisions to provide comprehensive genomic information for Tribolium castaneum.</title>
        <authorList>
            <person name="Kim H.S."/>
            <person name="Murphy T."/>
            <person name="Xia J."/>
            <person name="Caragea D."/>
            <person name="Park Y."/>
            <person name="Beeman R.W."/>
            <person name="Lorenzen M.D."/>
            <person name="Butcher S."/>
            <person name="Manak J.R."/>
            <person name="Brown S.J."/>
        </authorList>
    </citation>
    <scope>GENOME REANNOTATION</scope>
    <source>
        <strain evidence="1 2">Georgia GA2</strain>
    </source>
</reference>